<dbReference type="RefSeq" id="WP_133221243.1">
    <property type="nucleotide sequence ID" value="NZ_NRSG01000129.1"/>
</dbReference>
<evidence type="ECO:0000256" key="1">
    <source>
        <dbReference type="ARBA" id="ARBA00023172"/>
    </source>
</evidence>
<sequence length="379" mass="41056">MTASPLPRPCGGRRRVAWRLEAWPEQDRRAWERAITPGGLLDDAGDAAGWRPASRRAALGVYGRFLAFLDARGTLDPTAGPGDRVTPALLNAYVSAVRSSCAPVTAASYVGVLGMTVQAMVPGRDWAWLWQVQARLQHLAVPSRNKRARVVPAAELVALGHDLMAEAGQPAAARQAALAYRDGLMIALLASRPLRQANFLAIEIGRHLLREGDAWLLRFEGRETKTGQPLEFAVPEAMHDALARYLGEVRPRLLQLGLGRFPEGRGRPAGQRLWLTADGTPCSAAALQKLLETRTTARFGRVVNTHLFRDCVATSIAAGDPAHVRIAARVLGHASLLSTERHYVVAETRAALSRHQDLVAAIRTASPGAGTQAGRRRYT</sequence>
<protein>
    <recommendedName>
        <fullName evidence="2">Tyr recombinase domain-containing protein</fullName>
    </recommendedName>
</protein>
<dbReference type="PROSITE" id="PS51898">
    <property type="entry name" value="TYR_RECOMBINASE"/>
    <property type="match status" value="1"/>
</dbReference>
<dbReference type="InterPro" id="IPR013762">
    <property type="entry name" value="Integrase-like_cat_sf"/>
</dbReference>
<keyword evidence="1" id="KW-0233">DNA recombination</keyword>
<proteinExistence type="predicted"/>
<reference evidence="3 4" key="1">
    <citation type="journal article" date="2020" name="Microorganisms">
        <title>Osmotic Adaptation and Compatible Solute Biosynthesis of Phototrophic Bacteria as Revealed from Genome Analyses.</title>
        <authorList>
            <person name="Imhoff J.F."/>
            <person name="Rahn T."/>
            <person name="Kunzel S."/>
            <person name="Keller A."/>
            <person name="Neulinger S.C."/>
        </authorList>
    </citation>
    <scope>NUCLEOTIDE SEQUENCE [LARGE SCALE GENOMIC DNA]</scope>
    <source>
        <strain evidence="3 4">DSM 15382</strain>
    </source>
</reference>
<accession>A0ABS1D161</accession>
<dbReference type="EMBL" id="NRSG01000129">
    <property type="protein sequence ID" value="MBK1659852.1"/>
    <property type="molecule type" value="Genomic_DNA"/>
</dbReference>
<dbReference type="InterPro" id="IPR002104">
    <property type="entry name" value="Integrase_catalytic"/>
</dbReference>
<comment type="caution">
    <text evidence="3">The sequence shown here is derived from an EMBL/GenBank/DDBJ whole genome shotgun (WGS) entry which is preliminary data.</text>
</comment>
<gene>
    <name evidence="3" type="ORF">CKO45_16595</name>
</gene>
<dbReference type="InterPro" id="IPR011010">
    <property type="entry name" value="DNA_brk_join_enz"/>
</dbReference>
<dbReference type="Gene3D" id="1.10.443.10">
    <property type="entry name" value="Intergrase catalytic core"/>
    <property type="match status" value="1"/>
</dbReference>
<name>A0ABS1D161_9PROT</name>
<dbReference type="SUPFAM" id="SSF56349">
    <property type="entry name" value="DNA breaking-rejoining enzymes"/>
    <property type="match status" value="1"/>
</dbReference>
<evidence type="ECO:0000259" key="2">
    <source>
        <dbReference type="PROSITE" id="PS51898"/>
    </source>
</evidence>
<dbReference type="Proteomes" id="UP000697995">
    <property type="component" value="Unassembled WGS sequence"/>
</dbReference>
<keyword evidence="4" id="KW-1185">Reference proteome</keyword>
<evidence type="ECO:0000313" key="3">
    <source>
        <dbReference type="EMBL" id="MBK1659852.1"/>
    </source>
</evidence>
<feature type="domain" description="Tyr recombinase" evidence="2">
    <location>
        <begin position="146"/>
        <end position="357"/>
    </location>
</feature>
<organism evidence="3 4">
    <name type="scientific">Paracraurococcus ruber</name>
    <dbReference type="NCBI Taxonomy" id="77675"/>
    <lineage>
        <taxon>Bacteria</taxon>
        <taxon>Pseudomonadati</taxon>
        <taxon>Pseudomonadota</taxon>
        <taxon>Alphaproteobacteria</taxon>
        <taxon>Acetobacterales</taxon>
        <taxon>Roseomonadaceae</taxon>
        <taxon>Paracraurococcus</taxon>
    </lineage>
</organism>
<evidence type="ECO:0000313" key="4">
    <source>
        <dbReference type="Proteomes" id="UP000697995"/>
    </source>
</evidence>